<dbReference type="Proteomes" id="UP000095287">
    <property type="component" value="Unplaced"/>
</dbReference>
<dbReference type="Pfam" id="PF02338">
    <property type="entry name" value="OTU"/>
    <property type="match status" value="1"/>
</dbReference>
<protein>
    <submittedName>
        <fullName evidence="9">Ubiquitinyl hydrolase 1</fullName>
    </submittedName>
</protein>
<dbReference type="PROSITE" id="PS01358">
    <property type="entry name" value="ZF_RANBP2_1"/>
    <property type="match status" value="3"/>
</dbReference>
<feature type="region of interest" description="Disordered" evidence="6">
    <location>
        <begin position="699"/>
        <end position="719"/>
    </location>
</feature>
<evidence type="ECO:0000256" key="2">
    <source>
        <dbReference type="ARBA" id="ARBA00022723"/>
    </source>
</evidence>
<organism evidence="8 9">
    <name type="scientific">Steinernema glaseri</name>
    <dbReference type="NCBI Taxonomy" id="37863"/>
    <lineage>
        <taxon>Eukaryota</taxon>
        <taxon>Metazoa</taxon>
        <taxon>Ecdysozoa</taxon>
        <taxon>Nematoda</taxon>
        <taxon>Chromadorea</taxon>
        <taxon>Rhabditida</taxon>
        <taxon>Tylenchina</taxon>
        <taxon>Panagrolaimomorpha</taxon>
        <taxon>Strongyloidoidea</taxon>
        <taxon>Steinernematidae</taxon>
        <taxon>Steinernema</taxon>
    </lineage>
</organism>
<evidence type="ECO:0000259" key="7">
    <source>
        <dbReference type="PROSITE" id="PS50199"/>
    </source>
</evidence>
<feature type="domain" description="RanBP2-type" evidence="7">
    <location>
        <begin position="131"/>
        <end position="162"/>
    </location>
</feature>
<keyword evidence="4" id="KW-0862">Zinc</keyword>
<dbReference type="InterPro" id="IPR001876">
    <property type="entry name" value="Znf_RanBP2"/>
</dbReference>
<evidence type="ECO:0000256" key="6">
    <source>
        <dbReference type="SAM" id="MobiDB-lite"/>
    </source>
</evidence>
<dbReference type="SMART" id="SM00547">
    <property type="entry name" value="ZnF_RBZ"/>
    <property type="match status" value="3"/>
</dbReference>
<name>A0A1I7Z2U7_9BILA</name>
<dbReference type="InterPro" id="IPR003323">
    <property type="entry name" value="OTU_dom"/>
</dbReference>
<evidence type="ECO:0000256" key="3">
    <source>
        <dbReference type="ARBA" id="ARBA00022771"/>
    </source>
</evidence>
<dbReference type="GO" id="GO:0008270">
    <property type="term" value="F:zinc ion binding"/>
    <property type="evidence" value="ECO:0007669"/>
    <property type="project" value="UniProtKB-KW"/>
</dbReference>
<keyword evidence="8" id="KW-1185">Reference proteome</keyword>
<feature type="domain" description="RanBP2-type" evidence="7">
    <location>
        <begin position="63"/>
        <end position="92"/>
    </location>
</feature>
<dbReference type="AlphaFoldDB" id="A0A1I7Z2U7"/>
<evidence type="ECO:0000256" key="5">
    <source>
        <dbReference type="PROSITE-ProRule" id="PRU00322"/>
    </source>
</evidence>
<evidence type="ECO:0000313" key="9">
    <source>
        <dbReference type="WBParaSite" id="L893_g22363.t1"/>
    </source>
</evidence>
<keyword evidence="3 5" id="KW-0863">Zinc-finger</keyword>
<dbReference type="CDD" id="cd22750">
    <property type="entry name" value="OTU_C64"/>
    <property type="match status" value="1"/>
</dbReference>
<keyword evidence="1" id="KW-0879">Wnt signaling pathway</keyword>
<dbReference type="PROSITE" id="PS50199">
    <property type="entry name" value="ZF_RANBP2_2"/>
    <property type="match status" value="3"/>
</dbReference>
<accession>A0A1I7Z2U7</accession>
<feature type="domain" description="RanBP2-type" evidence="7">
    <location>
        <begin position="6"/>
        <end position="35"/>
    </location>
</feature>
<evidence type="ECO:0000256" key="1">
    <source>
        <dbReference type="ARBA" id="ARBA00022687"/>
    </source>
</evidence>
<reference evidence="9" key="1">
    <citation type="submission" date="2016-11" db="UniProtKB">
        <authorList>
            <consortium name="WormBaseParasite"/>
        </authorList>
    </citation>
    <scope>IDENTIFICATION</scope>
</reference>
<dbReference type="GO" id="GO:0016055">
    <property type="term" value="P:Wnt signaling pathway"/>
    <property type="evidence" value="ECO:0007669"/>
    <property type="project" value="UniProtKB-KW"/>
</dbReference>
<evidence type="ECO:0000313" key="8">
    <source>
        <dbReference type="Proteomes" id="UP000095287"/>
    </source>
</evidence>
<sequence length="732" mass="82884">MTDTEKDEKWACSRCTYLNFVNSMRCTICSVERDGSILISSLNIRDEPDSTCAFNEPEPAIDESKLWPCPLCTYLNSVQTTSCTLCSTDRPVRYEQMSNSAIPEKMDVEDLYGSDDNSSNPVAQQEVAASRHSVLKWSCPTCSFLNWPRASKCTMCTTVRPLNCSVHNENEVPARTPASTSDYPTDIESTSISGPTILDLSMSDVKFDKKPVDYFLDNYGTFSSGDKYFLKTAVALIDPTAERFVPQQAFYFLSNDGNPYRRFTTFECRLINASVRGRMKVTRNDCIIELARKTDLKPIYKMFKRVANGHDEKLPCALDSSLITDACSKVARSFKSYSKDGVNLRYLKKTHNFNILAYPVNGTEMSNHILSLLCKPCPSIPPTIDFVDCFDSNQAGIFLGKPTSLALMNRGSSSSLCDAVMQFMYGLCDRFSLLRDALAFNISHSTNKFEARWREHVQRMARECALILSDADLKRDWEDIVTAVTNPTSALEPIHVFVLAHVIARPIIVIMMDEAHNEEEMREKESCKNTHCYEGIYLPVLLPISLCSRSPVILGYQNGSFHALVTSEIFYENNSATIYRNMRLRRSRSTFAESKLRFLTRSERENLNIGFTYINMTDNRDSLIIDRLPKRCLYDITVFYAEWIRAVNQCAFVNSNEVTLCGIQRELLTANNMLDFSVLSEFAVRNTNRRRQCLNQGDDADMIMSSSDDSDCEMSSDDASLKSRSILCSSKK</sequence>
<dbReference type="Pfam" id="PF00641">
    <property type="entry name" value="Zn_ribbon_RanBP"/>
    <property type="match status" value="2"/>
</dbReference>
<evidence type="ECO:0000256" key="4">
    <source>
        <dbReference type="ARBA" id="ARBA00022833"/>
    </source>
</evidence>
<dbReference type="InterPro" id="IPR036443">
    <property type="entry name" value="Znf_RanBP2_sf"/>
</dbReference>
<dbReference type="SUPFAM" id="SSF90209">
    <property type="entry name" value="Ran binding protein zinc finger-like"/>
    <property type="match status" value="3"/>
</dbReference>
<keyword evidence="2" id="KW-0479">Metal-binding</keyword>
<dbReference type="Gene3D" id="4.10.1060.10">
    <property type="entry name" value="Zinc finger, RanBP2-type"/>
    <property type="match status" value="1"/>
</dbReference>
<dbReference type="Gene3D" id="2.30.30.380">
    <property type="entry name" value="Zn-finger domain of Sec23/24"/>
    <property type="match status" value="2"/>
</dbReference>
<dbReference type="WBParaSite" id="L893_g22363.t1">
    <property type="protein sequence ID" value="L893_g22363.t1"/>
    <property type="gene ID" value="L893_g22363"/>
</dbReference>
<proteinExistence type="predicted"/>